<feature type="transmembrane region" description="Helical" evidence="2">
    <location>
        <begin position="249"/>
        <end position="271"/>
    </location>
</feature>
<feature type="signal peptide" evidence="3">
    <location>
        <begin position="1"/>
        <end position="22"/>
    </location>
</feature>
<dbReference type="Proteomes" id="UP000054988">
    <property type="component" value="Unassembled WGS sequence"/>
</dbReference>
<sequence length="393" mass="43895">MMGLPWAVTSVCLVILVQLSTRATLRLRRPFHLIKSNPDEHTVPSPENWYPSFEKSALANDPIIGRTTDTTHLTALFYGRWMALCLLIGDRHLTRPLFLFDQLGWDVALFLLSLLASCIRSNASYSWTWNQTESDPPRIAIGLRTDHSDECPIISNEFDIFKAFKKEDLVGVLRTDSLQLELDNTKRGTGSFPVMQTGPCYLCAYSFNDSDNRGQDSKVPFALNLLASSPKFNVVLPSQENGKRLPTGAIAGIVIGSVAFLILLIAGFFLYRRVRYRRRLAQFHKERLLFQQTPPPSMRIASPVISEKRSTITTTNSSTPLIQSPKRPHSHRRSIPFGYDDNMTKTYQFPPSADGAPVSSISASTPLPVALPINPERALHRGSVDSLAARRNG</sequence>
<keyword evidence="2" id="KW-0812">Transmembrane</keyword>
<evidence type="ECO:0000256" key="1">
    <source>
        <dbReference type="SAM" id="MobiDB-lite"/>
    </source>
</evidence>
<name>A0A0W0GA65_MONRR</name>
<keyword evidence="2" id="KW-1133">Transmembrane helix</keyword>
<feature type="chain" id="PRO_5006902506" evidence="3">
    <location>
        <begin position="23"/>
        <end position="393"/>
    </location>
</feature>
<keyword evidence="3" id="KW-0732">Signal</keyword>
<feature type="compositionally biased region" description="Polar residues" evidence="1">
    <location>
        <begin position="311"/>
        <end position="322"/>
    </location>
</feature>
<dbReference type="EMBL" id="LATX01000697">
    <property type="protein sequence ID" value="KTB45454.1"/>
    <property type="molecule type" value="Genomic_DNA"/>
</dbReference>
<protein>
    <submittedName>
        <fullName evidence="4">Uncharacterized protein</fullName>
    </submittedName>
</protein>
<evidence type="ECO:0000256" key="3">
    <source>
        <dbReference type="SAM" id="SignalP"/>
    </source>
</evidence>
<evidence type="ECO:0000313" key="4">
    <source>
        <dbReference type="EMBL" id="KTB45454.1"/>
    </source>
</evidence>
<proteinExistence type="predicted"/>
<feature type="region of interest" description="Disordered" evidence="1">
    <location>
        <begin position="309"/>
        <end position="334"/>
    </location>
</feature>
<reference evidence="4 5" key="1">
    <citation type="submission" date="2015-12" db="EMBL/GenBank/DDBJ databases">
        <title>Draft genome sequence of Moniliophthora roreri, the causal agent of frosty pod rot of cacao.</title>
        <authorList>
            <person name="Aime M.C."/>
            <person name="Diaz-Valderrama J.R."/>
            <person name="Kijpornyongpan T."/>
            <person name="Phillips-Mora W."/>
        </authorList>
    </citation>
    <scope>NUCLEOTIDE SEQUENCE [LARGE SCALE GENOMIC DNA]</scope>
    <source>
        <strain evidence="4 5">MCA 2952</strain>
    </source>
</reference>
<accession>A0A0W0GA65</accession>
<evidence type="ECO:0000256" key="2">
    <source>
        <dbReference type="SAM" id="Phobius"/>
    </source>
</evidence>
<gene>
    <name evidence="4" type="ORF">WG66_1967</name>
</gene>
<dbReference type="CDD" id="cd12087">
    <property type="entry name" value="TM_EGFR-like"/>
    <property type="match status" value="1"/>
</dbReference>
<keyword evidence="2" id="KW-0472">Membrane</keyword>
<evidence type="ECO:0000313" key="5">
    <source>
        <dbReference type="Proteomes" id="UP000054988"/>
    </source>
</evidence>
<comment type="caution">
    <text evidence="4">The sequence shown here is derived from an EMBL/GenBank/DDBJ whole genome shotgun (WGS) entry which is preliminary data.</text>
</comment>
<organism evidence="4 5">
    <name type="scientific">Moniliophthora roreri</name>
    <name type="common">Frosty pod rot fungus</name>
    <name type="synonym">Monilia roreri</name>
    <dbReference type="NCBI Taxonomy" id="221103"/>
    <lineage>
        <taxon>Eukaryota</taxon>
        <taxon>Fungi</taxon>
        <taxon>Dikarya</taxon>
        <taxon>Basidiomycota</taxon>
        <taxon>Agaricomycotina</taxon>
        <taxon>Agaricomycetes</taxon>
        <taxon>Agaricomycetidae</taxon>
        <taxon>Agaricales</taxon>
        <taxon>Marasmiineae</taxon>
        <taxon>Marasmiaceae</taxon>
        <taxon>Moniliophthora</taxon>
    </lineage>
</organism>
<dbReference type="AlphaFoldDB" id="A0A0W0GA65"/>